<dbReference type="UniPathway" id="UPA00865">
    <property type="reaction ID" value="UER00834"/>
</dbReference>
<sequence length="233" mass="24453">MNVGSGKRFRSPRAILFDLDGTLIDSAPDIAAAVNELLAGRGLPPLGIDQVKTMIGGGVMKLVDRAFAASGSPLSGGALEDANRDMAPIYRRHLTGLTRLMPGVREALTHFHLNGTAMGVVTNKPQLATREILLHFHLTEYLGAIVGGDAVTKLKPAPDALLLALDQLRVEPYEALMVGDSVSDVGAARAAGMPVALLRGGYTQVPVEELGADLVCDSLLDLPSAMQRLQAAA</sequence>
<evidence type="ECO:0000256" key="7">
    <source>
        <dbReference type="ARBA" id="ARBA00022801"/>
    </source>
</evidence>
<accession>A0A090ETY8</accession>
<feature type="active site" description="Nucleophile" evidence="10">
    <location>
        <position position="18"/>
    </location>
</feature>
<dbReference type="GO" id="GO:0046295">
    <property type="term" value="P:glycolate biosynthetic process"/>
    <property type="evidence" value="ECO:0007669"/>
    <property type="project" value="UniProtKB-UniRule"/>
</dbReference>
<keyword evidence="9 10" id="KW-0119">Carbohydrate metabolism</keyword>
<evidence type="ECO:0000256" key="6">
    <source>
        <dbReference type="ARBA" id="ARBA00022723"/>
    </source>
</evidence>
<dbReference type="SFLD" id="SFLDS00003">
    <property type="entry name" value="Haloacid_Dehalogenase"/>
    <property type="match status" value="1"/>
</dbReference>
<evidence type="ECO:0000313" key="12">
    <source>
        <dbReference type="Proteomes" id="UP000046373"/>
    </source>
</evidence>
<evidence type="ECO:0000256" key="2">
    <source>
        <dbReference type="ARBA" id="ARBA00001946"/>
    </source>
</evidence>
<dbReference type="InterPro" id="IPR041492">
    <property type="entry name" value="HAD_2"/>
</dbReference>
<dbReference type="Pfam" id="PF13419">
    <property type="entry name" value="HAD_2"/>
    <property type="match status" value="1"/>
</dbReference>
<dbReference type="NCBIfam" id="TIGR01449">
    <property type="entry name" value="PGP_bact"/>
    <property type="match status" value="1"/>
</dbReference>
<dbReference type="Gene3D" id="1.10.150.240">
    <property type="entry name" value="Putative phosphatase, domain 2"/>
    <property type="match status" value="1"/>
</dbReference>
<dbReference type="GO" id="GO:0006281">
    <property type="term" value="P:DNA repair"/>
    <property type="evidence" value="ECO:0007669"/>
    <property type="project" value="TreeGrafter"/>
</dbReference>
<dbReference type="SUPFAM" id="SSF56784">
    <property type="entry name" value="HAD-like"/>
    <property type="match status" value="1"/>
</dbReference>
<dbReference type="Proteomes" id="UP000046373">
    <property type="component" value="Unassembled WGS sequence"/>
</dbReference>
<keyword evidence="6 10" id="KW-0479">Metal-binding</keyword>
<comment type="similarity">
    <text evidence="4 10">Belongs to the HAD-like hydrolase superfamily. CbbY/CbbZ/Gph/YieH family.</text>
</comment>
<gene>
    <name evidence="11" type="primary">gph</name>
    <name evidence="11" type="ORF">MPLDJ20_150277</name>
</gene>
<dbReference type="SFLD" id="SFLDG01129">
    <property type="entry name" value="C1.5:_HAD__Beta-PGM__Phosphata"/>
    <property type="match status" value="1"/>
</dbReference>
<evidence type="ECO:0000256" key="5">
    <source>
        <dbReference type="ARBA" id="ARBA00013078"/>
    </source>
</evidence>
<dbReference type="InterPro" id="IPR023214">
    <property type="entry name" value="HAD_sf"/>
</dbReference>
<evidence type="ECO:0000256" key="3">
    <source>
        <dbReference type="ARBA" id="ARBA00004818"/>
    </source>
</evidence>
<keyword evidence="8 10" id="KW-0460">Magnesium</keyword>
<organism evidence="11 12">
    <name type="scientific">Mesorhizobium plurifarium</name>
    <dbReference type="NCBI Taxonomy" id="69974"/>
    <lineage>
        <taxon>Bacteria</taxon>
        <taxon>Pseudomonadati</taxon>
        <taxon>Pseudomonadota</taxon>
        <taxon>Alphaproteobacteria</taxon>
        <taxon>Hyphomicrobiales</taxon>
        <taxon>Phyllobacteriaceae</taxon>
        <taxon>Mesorhizobium</taxon>
    </lineage>
</organism>
<keyword evidence="7 10" id="KW-0378">Hydrolase</keyword>
<feature type="binding site" evidence="10">
    <location>
        <position position="18"/>
    </location>
    <ligand>
        <name>Mg(2+)</name>
        <dbReference type="ChEBI" id="CHEBI:18420"/>
    </ligand>
</feature>
<dbReference type="GO" id="GO:0005975">
    <property type="term" value="P:carbohydrate metabolic process"/>
    <property type="evidence" value="ECO:0007669"/>
    <property type="project" value="InterPro"/>
</dbReference>
<dbReference type="InterPro" id="IPR036412">
    <property type="entry name" value="HAD-like_sf"/>
</dbReference>
<dbReference type="HAMAP" id="MF_00495">
    <property type="entry name" value="GPH_hydrolase_bact"/>
    <property type="match status" value="1"/>
</dbReference>
<protein>
    <recommendedName>
        <fullName evidence="5 10">Phosphoglycolate phosphatase</fullName>
        <shortName evidence="10">PGP</shortName>
        <shortName evidence="10">PGPase</shortName>
        <ecNumber evidence="5 10">3.1.3.18</ecNumber>
    </recommendedName>
</protein>
<evidence type="ECO:0000313" key="11">
    <source>
        <dbReference type="EMBL" id="CDX32796.1"/>
    </source>
</evidence>
<comment type="catalytic activity">
    <reaction evidence="1 10">
        <text>2-phosphoglycolate + H2O = glycolate + phosphate</text>
        <dbReference type="Rhea" id="RHEA:14369"/>
        <dbReference type="ChEBI" id="CHEBI:15377"/>
        <dbReference type="ChEBI" id="CHEBI:29805"/>
        <dbReference type="ChEBI" id="CHEBI:43474"/>
        <dbReference type="ChEBI" id="CHEBI:58033"/>
        <dbReference type="EC" id="3.1.3.18"/>
    </reaction>
</comment>
<reference evidence="11 12" key="1">
    <citation type="submission" date="2014-08" db="EMBL/GenBank/DDBJ databases">
        <authorList>
            <person name="Moulin Lionel"/>
        </authorList>
    </citation>
    <scope>NUCLEOTIDE SEQUENCE [LARGE SCALE GENOMIC DNA]</scope>
</reference>
<dbReference type="GO" id="GO:0005829">
    <property type="term" value="C:cytosol"/>
    <property type="evidence" value="ECO:0007669"/>
    <property type="project" value="TreeGrafter"/>
</dbReference>
<dbReference type="NCBIfam" id="TIGR01509">
    <property type="entry name" value="HAD-SF-IA-v3"/>
    <property type="match status" value="1"/>
</dbReference>
<name>A0A090ETY8_MESPL</name>
<feature type="binding site" evidence="10">
    <location>
        <position position="20"/>
    </location>
    <ligand>
        <name>Mg(2+)</name>
        <dbReference type="ChEBI" id="CHEBI:18420"/>
    </ligand>
</feature>
<evidence type="ECO:0000256" key="1">
    <source>
        <dbReference type="ARBA" id="ARBA00000830"/>
    </source>
</evidence>
<comment type="cofactor">
    <cofactor evidence="2 10">
        <name>Mg(2+)</name>
        <dbReference type="ChEBI" id="CHEBI:18420"/>
    </cofactor>
</comment>
<evidence type="ECO:0000256" key="8">
    <source>
        <dbReference type="ARBA" id="ARBA00022842"/>
    </source>
</evidence>
<feature type="binding site" evidence="10">
    <location>
        <position position="180"/>
    </location>
    <ligand>
        <name>Mg(2+)</name>
        <dbReference type="ChEBI" id="CHEBI:18420"/>
    </ligand>
</feature>
<proteinExistence type="inferred from homology"/>
<dbReference type="EMBL" id="CCNB01000007">
    <property type="protein sequence ID" value="CDX32796.1"/>
    <property type="molecule type" value="Genomic_DNA"/>
</dbReference>
<dbReference type="EC" id="3.1.3.18" evidence="5 10"/>
<dbReference type="InterPro" id="IPR023198">
    <property type="entry name" value="PGP-like_dom2"/>
</dbReference>
<dbReference type="PANTHER" id="PTHR43434:SF1">
    <property type="entry name" value="PHOSPHOGLYCOLATE PHOSPHATASE"/>
    <property type="match status" value="1"/>
</dbReference>
<dbReference type="GO" id="GO:0046872">
    <property type="term" value="F:metal ion binding"/>
    <property type="evidence" value="ECO:0007669"/>
    <property type="project" value="UniProtKB-KW"/>
</dbReference>
<dbReference type="SFLD" id="SFLDG01135">
    <property type="entry name" value="C1.5.6:_HAD__Beta-PGM__Phospha"/>
    <property type="match status" value="1"/>
</dbReference>
<comment type="pathway">
    <text evidence="3 10">Organic acid metabolism; glycolate biosynthesis; glycolate from 2-phosphoglycolate: step 1/1.</text>
</comment>
<dbReference type="InterPro" id="IPR037512">
    <property type="entry name" value="PGPase_prok"/>
</dbReference>
<dbReference type="PRINTS" id="PR00413">
    <property type="entry name" value="HADHALOGNASE"/>
</dbReference>
<dbReference type="InterPro" id="IPR050155">
    <property type="entry name" value="HAD-like_hydrolase_sf"/>
</dbReference>
<dbReference type="InterPro" id="IPR006439">
    <property type="entry name" value="HAD-SF_hydro_IA"/>
</dbReference>
<evidence type="ECO:0000256" key="9">
    <source>
        <dbReference type="ARBA" id="ARBA00023277"/>
    </source>
</evidence>
<comment type="function">
    <text evidence="10">Specifically catalyzes the dephosphorylation of 2-phosphoglycolate. Is involved in the dissimilation of the intracellular 2-phosphoglycolate formed during the DNA repair of 3'-phosphoglycolate ends, a major class of DNA lesions induced by oxidative stress.</text>
</comment>
<dbReference type="AlphaFoldDB" id="A0A090ETY8"/>
<dbReference type="GO" id="GO:0008967">
    <property type="term" value="F:phosphoglycolate phosphatase activity"/>
    <property type="evidence" value="ECO:0007669"/>
    <property type="project" value="UniProtKB-UniRule"/>
</dbReference>
<dbReference type="Gene3D" id="3.40.50.1000">
    <property type="entry name" value="HAD superfamily/HAD-like"/>
    <property type="match status" value="1"/>
</dbReference>
<evidence type="ECO:0000256" key="4">
    <source>
        <dbReference type="ARBA" id="ARBA00006171"/>
    </source>
</evidence>
<evidence type="ECO:0000256" key="10">
    <source>
        <dbReference type="HAMAP-Rule" id="MF_00495"/>
    </source>
</evidence>
<dbReference type="NCBIfam" id="TIGR01549">
    <property type="entry name" value="HAD-SF-IA-v1"/>
    <property type="match status" value="1"/>
</dbReference>
<dbReference type="PANTHER" id="PTHR43434">
    <property type="entry name" value="PHOSPHOGLYCOLATE PHOSPHATASE"/>
    <property type="match status" value="1"/>
</dbReference>